<dbReference type="Pfam" id="PF02518">
    <property type="entry name" value="HATPase_c"/>
    <property type="match status" value="1"/>
</dbReference>
<evidence type="ECO:0000313" key="11">
    <source>
        <dbReference type="EMBL" id="TDP83707.1"/>
    </source>
</evidence>
<proteinExistence type="predicted"/>
<name>A0A4R6RDB5_9BURK</name>
<evidence type="ECO:0000256" key="8">
    <source>
        <dbReference type="ARBA" id="ARBA00023012"/>
    </source>
</evidence>
<keyword evidence="5" id="KW-0547">Nucleotide-binding</keyword>
<dbReference type="InterPro" id="IPR005467">
    <property type="entry name" value="His_kinase_dom"/>
</dbReference>
<evidence type="ECO:0000256" key="6">
    <source>
        <dbReference type="ARBA" id="ARBA00022777"/>
    </source>
</evidence>
<evidence type="ECO:0000256" key="2">
    <source>
        <dbReference type="ARBA" id="ARBA00012438"/>
    </source>
</evidence>
<dbReference type="CDD" id="cd16917">
    <property type="entry name" value="HATPase_UhpB-NarQ-NarX-like"/>
    <property type="match status" value="1"/>
</dbReference>
<dbReference type="PANTHER" id="PTHR24421:SF10">
    <property type="entry name" value="NITRATE_NITRITE SENSOR PROTEIN NARQ"/>
    <property type="match status" value="1"/>
</dbReference>
<dbReference type="InterPro" id="IPR036890">
    <property type="entry name" value="HATPase_C_sf"/>
</dbReference>
<keyword evidence="4" id="KW-0808">Transferase</keyword>
<keyword evidence="3" id="KW-0597">Phosphoprotein</keyword>
<dbReference type="Gene3D" id="1.20.5.1930">
    <property type="match status" value="1"/>
</dbReference>
<dbReference type="EC" id="2.7.13.3" evidence="2"/>
<dbReference type="GO" id="GO:0046983">
    <property type="term" value="F:protein dimerization activity"/>
    <property type="evidence" value="ECO:0007669"/>
    <property type="project" value="InterPro"/>
</dbReference>
<dbReference type="Gene3D" id="3.30.450.40">
    <property type="match status" value="1"/>
</dbReference>
<dbReference type="InterPro" id="IPR050482">
    <property type="entry name" value="Sensor_HK_TwoCompSys"/>
</dbReference>
<keyword evidence="6 11" id="KW-0418">Kinase</keyword>
<dbReference type="Proteomes" id="UP000294593">
    <property type="component" value="Unassembled WGS sequence"/>
</dbReference>
<feature type="domain" description="Histidine kinase" evidence="10">
    <location>
        <begin position="209"/>
        <end position="298"/>
    </location>
</feature>
<dbReference type="SMART" id="SM00387">
    <property type="entry name" value="HATPase_c"/>
    <property type="match status" value="1"/>
</dbReference>
<feature type="region of interest" description="Disordered" evidence="9">
    <location>
        <begin position="293"/>
        <end position="317"/>
    </location>
</feature>
<feature type="compositionally biased region" description="Low complexity" evidence="9">
    <location>
        <begin position="303"/>
        <end position="317"/>
    </location>
</feature>
<gene>
    <name evidence="11" type="ORF">EV672_10485</name>
</gene>
<evidence type="ECO:0000313" key="12">
    <source>
        <dbReference type="Proteomes" id="UP000294593"/>
    </source>
</evidence>
<reference evidence="11 12" key="1">
    <citation type="submission" date="2019-03" db="EMBL/GenBank/DDBJ databases">
        <title>Genomic Encyclopedia of Type Strains, Phase IV (KMG-IV): sequencing the most valuable type-strain genomes for metagenomic binning, comparative biology and taxonomic classification.</title>
        <authorList>
            <person name="Goeker M."/>
        </authorList>
    </citation>
    <scope>NUCLEOTIDE SEQUENCE [LARGE SCALE GENOMIC DNA]</scope>
    <source>
        <strain evidence="11 12">DSM 11901</strain>
    </source>
</reference>
<keyword evidence="7" id="KW-0067">ATP-binding</keyword>
<protein>
    <recommendedName>
        <fullName evidence="2">histidine kinase</fullName>
        <ecNumber evidence="2">2.7.13.3</ecNumber>
    </recommendedName>
</protein>
<dbReference type="Gene3D" id="3.30.565.10">
    <property type="entry name" value="Histidine kinase-like ATPase, C-terminal domain"/>
    <property type="match status" value="1"/>
</dbReference>
<comment type="catalytic activity">
    <reaction evidence="1">
        <text>ATP + protein L-histidine = ADP + protein N-phospho-L-histidine.</text>
        <dbReference type="EC" id="2.7.13.3"/>
    </reaction>
</comment>
<evidence type="ECO:0000256" key="4">
    <source>
        <dbReference type="ARBA" id="ARBA00022679"/>
    </source>
</evidence>
<dbReference type="SUPFAM" id="SSF55781">
    <property type="entry name" value="GAF domain-like"/>
    <property type="match status" value="1"/>
</dbReference>
<dbReference type="InterPro" id="IPR003594">
    <property type="entry name" value="HATPase_dom"/>
</dbReference>
<evidence type="ECO:0000256" key="3">
    <source>
        <dbReference type="ARBA" id="ARBA00022553"/>
    </source>
</evidence>
<organism evidence="11 12">
    <name type="scientific">Aquabacterium commune</name>
    <dbReference type="NCBI Taxonomy" id="70586"/>
    <lineage>
        <taxon>Bacteria</taxon>
        <taxon>Pseudomonadati</taxon>
        <taxon>Pseudomonadota</taxon>
        <taxon>Betaproteobacteria</taxon>
        <taxon>Burkholderiales</taxon>
        <taxon>Aquabacterium</taxon>
    </lineage>
</organism>
<dbReference type="PANTHER" id="PTHR24421">
    <property type="entry name" value="NITRATE/NITRITE SENSOR PROTEIN NARX-RELATED"/>
    <property type="match status" value="1"/>
</dbReference>
<dbReference type="EMBL" id="SNXW01000004">
    <property type="protein sequence ID" value="TDP83707.1"/>
    <property type="molecule type" value="Genomic_DNA"/>
</dbReference>
<keyword evidence="8" id="KW-0902">Two-component regulatory system</keyword>
<sequence length="317" mass="34486">MRVIPIAQASPAAGEGAHPHPQRQRQLQRRCEVEGYTTLVTLPLLLQQRLLGEVELFYRGDITFSDGERNLFEALASHLAGAMESLRMAALARQSAVASERKLLAQELHDSIAQSLAFLKIQMGLLRSAQAQGDQAGVQAAMAELDTGVRESYNDVRELLLHFRVRTESGRLDLALRETLSKFELQSGLSGHLSCKDDGVPMPADVQIQVLHIVQEALSNVRKHARARQVWVDVQAHPAWVIRVRDDGQGFAPEAGPADATHVGLSIMRERAERIGATVAVNSGPQGTEVCLSLPANPPTHNPPTHSAPTHSASDTD</sequence>
<dbReference type="AlphaFoldDB" id="A0A4R6RDB5"/>
<comment type="caution">
    <text evidence="11">The sequence shown here is derived from an EMBL/GenBank/DDBJ whole genome shotgun (WGS) entry which is preliminary data.</text>
</comment>
<evidence type="ECO:0000256" key="5">
    <source>
        <dbReference type="ARBA" id="ARBA00022741"/>
    </source>
</evidence>
<evidence type="ECO:0000259" key="10">
    <source>
        <dbReference type="PROSITE" id="PS50109"/>
    </source>
</evidence>
<accession>A0A4R6RDB5</accession>
<evidence type="ECO:0000256" key="1">
    <source>
        <dbReference type="ARBA" id="ARBA00000085"/>
    </source>
</evidence>
<dbReference type="PROSITE" id="PS50109">
    <property type="entry name" value="HIS_KIN"/>
    <property type="match status" value="1"/>
</dbReference>
<dbReference type="InterPro" id="IPR029016">
    <property type="entry name" value="GAF-like_dom_sf"/>
</dbReference>
<dbReference type="GO" id="GO:0005524">
    <property type="term" value="F:ATP binding"/>
    <property type="evidence" value="ECO:0007669"/>
    <property type="project" value="UniProtKB-KW"/>
</dbReference>
<evidence type="ECO:0000256" key="9">
    <source>
        <dbReference type="SAM" id="MobiDB-lite"/>
    </source>
</evidence>
<keyword evidence="12" id="KW-1185">Reference proteome</keyword>
<dbReference type="Pfam" id="PF07730">
    <property type="entry name" value="HisKA_3"/>
    <property type="match status" value="1"/>
</dbReference>
<dbReference type="GO" id="GO:0016020">
    <property type="term" value="C:membrane"/>
    <property type="evidence" value="ECO:0007669"/>
    <property type="project" value="InterPro"/>
</dbReference>
<dbReference type="GO" id="GO:0000155">
    <property type="term" value="F:phosphorelay sensor kinase activity"/>
    <property type="evidence" value="ECO:0007669"/>
    <property type="project" value="InterPro"/>
</dbReference>
<dbReference type="InterPro" id="IPR011712">
    <property type="entry name" value="Sig_transdc_His_kin_sub3_dim/P"/>
</dbReference>
<evidence type="ECO:0000256" key="7">
    <source>
        <dbReference type="ARBA" id="ARBA00022840"/>
    </source>
</evidence>
<dbReference type="SUPFAM" id="SSF55874">
    <property type="entry name" value="ATPase domain of HSP90 chaperone/DNA topoisomerase II/histidine kinase"/>
    <property type="match status" value="1"/>
</dbReference>